<evidence type="ECO:0000313" key="3">
    <source>
        <dbReference type="Proteomes" id="UP000808337"/>
    </source>
</evidence>
<dbReference type="PANTHER" id="PTHR31435">
    <property type="entry name" value="PROTEIN NATD1"/>
    <property type="match status" value="1"/>
</dbReference>
<dbReference type="InterPro" id="IPR045057">
    <property type="entry name" value="Gcn5-rel_NAT"/>
</dbReference>
<proteinExistence type="predicted"/>
<dbReference type="InterPro" id="IPR031165">
    <property type="entry name" value="GNAT_YJDJ"/>
</dbReference>
<feature type="domain" description="N-acetyltransferase" evidence="1">
    <location>
        <begin position="39"/>
        <end position="124"/>
    </location>
</feature>
<dbReference type="Proteomes" id="UP000808337">
    <property type="component" value="Unassembled WGS sequence"/>
</dbReference>
<dbReference type="SUPFAM" id="SSF55729">
    <property type="entry name" value="Acyl-CoA N-acyltransferases (Nat)"/>
    <property type="match status" value="1"/>
</dbReference>
<accession>A0A9D7XPG4</accession>
<sequence>MSQKYLIPLFKPNSEQIVYLFRDTHKWTAMDEVKGPDIIMNESTNRFELIYNDDIAYIDYRWYNKTLILLYIFVPVQFRGKGLSSKLIEYALKYARDKEVKIKVFCPYISKYIKMHPEHEELLEH</sequence>
<dbReference type="PANTHER" id="PTHR31435:SF9">
    <property type="entry name" value="PROTEIN NATD1"/>
    <property type="match status" value="1"/>
</dbReference>
<dbReference type="PROSITE" id="PS51729">
    <property type="entry name" value="GNAT_YJDJ"/>
    <property type="match status" value="1"/>
</dbReference>
<evidence type="ECO:0000259" key="1">
    <source>
        <dbReference type="PROSITE" id="PS51729"/>
    </source>
</evidence>
<gene>
    <name evidence="2" type="ORF">IPP15_06165</name>
</gene>
<protein>
    <submittedName>
        <fullName evidence="2">N-acetyltransferase</fullName>
    </submittedName>
</protein>
<comment type="caution">
    <text evidence="2">The sequence shown here is derived from an EMBL/GenBank/DDBJ whole genome shotgun (WGS) entry which is preliminary data.</text>
</comment>
<name>A0A9D7XPG4_9BACT</name>
<dbReference type="CDD" id="cd04301">
    <property type="entry name" value="NAT_SF"/>
    <property type="match status" value="1"/>
</dbReference>
<dbReference type="AlphaFoldDB" id="A0A9D7XPG4"/>
<dbReference type="Pfam" id="PF14542">
    <property type="entry name" value="Acetyltransf_CG"/>
    <property type="match status" value="1"/>
</dbReference>
<dbReference type="InterPro" id="IPR016181">
    <property type="entry name" value="Acyl_CoA_acyltransferase"/>
</dbReference>
<dbReference type="Gene3D" id="3.40.630.30">
    <property type="match status" value="1"/>
</dbReference>
<dbReference type="EMBL" id="JADKGY010000001">
    <property type="protein sequence ID" value="MBK9982001.1"/>
    <property type="molecule type" value="Genomic_DNA"/>
</dbReference>
<reference evidence="2 3" key="1">
    <citation type="submission" date="2020-10" db="EMBL/GenBank/DDBJ databases">
        <title>Connecting structure to function with the recovery of over 1000 high-quality activated sludge metagenome-assembled genomes encoding full-length rRNA genes using long-read sequencing.</title>
        <authorList>
            <person name="Singleton C.M."/>
            <person name="Petriglieri F."/>
            <person name="Kristensen J.M."/>
            <person name="Kirkegaard R.H."/>
            <person name="Michaelsen T.Y."/>
            <person name="Andersen M.H."/>
            <person name="Karst S.M."/>
            <person name="Dueholm M.S."/>
            <person name="Nielsen P.H."/>
            <person name="Albertsen M."/>
        </authorList>
    </citation>
    <scope>NUCLEOTIDE SEQUENCE [LARGE SCALE GENOMIC DNA]</scope>
    <source>
        <strain evidence="2">Ribe_18-Q3-R11-54_MAXAC.273</strain>
    </source>
</reference>
<evidence type="ECO:0000313" key="2">
    <source>
        <dbReference type="EMBL" id="MBK9982001.1"/>
    </source>
</evidence>
<organism evidence="2 3">
    <name type="scientific">Candidatus Opimibacter skivensis</name>
    <dbReference type="NCBI Taxonomy" id="2982028"/>
    <lineage>
        <taxon>Bacteria</taxon>
        <taxon>Pseudomonadati</taxon>
        <taxon>Bacteroidota</taxon>
        <taxon>Saprospiria</taxon>
        <taxon>Saprospirales</taxon>
        <taxon>Saprospiraceae</taxon>
        <taxon>Candidatus Opimibacter</taxon>
    </lineage>
</organism>